<evidence type="ECO:0000313" key="4">
    <source>
        <dbReference type="Proteomes" id="UP000215453"/>
    </source>
</evidence>
<keyword evidence="1" id="KW-0862">Zinc</keyword>
<evidence type="ECO:0000259" key="2">
    <source>
        <dbReference type="PROSITE" id="PS50089"/>
    </source>
</evidence>
<keyword evidence="1" id="KW-0479">Metal-binding</keyword>
<dbReference type="InterPro" id="IPR013083">
    <property type="entry name" value="Znf_RING/FYVE/PHD"/>
</dbReference>
<name>A0A1Y6L5T4_ZYMTR</name>
<feature type="domain" description="RING-type" evidence="2">
    <location>
        <begin position="288"/>
        <end position="337"/>
    </location>
</feature>
<keyword evidence="1" id="KW-0863">Zinc-finger</keyword>
<sequence>MTAEMTFDMAQNIFSKTKQALEELDEPLLPVSGTFHKVDVVHPVLVLLKENEQVCMMPSASNAPARYDPTAPLVLDAAVTAHAGRDNRSETSMCSFYESTASAANSEPNLAGTFFEDPQEFYESTVSVADSEPNLAGTFFEDMQELVLFHGRTVLSTLPYMRVGDVTPRIRLVVFTELCRPGARHLELYKMYEMKGGEFRTAAEQVDGADYPQWICDLDDLMFRTSDRACRHVAFRFHGPHMEGRYAGNPTMGIGKFGLSRHPPYDVALNSVATTMAVNQLSEADRTCLYCTESYLDVGHEPTIPPCGVASHVFCRSCMIRQCEFNDPKTVSCPQCRRLFFTAPRELDYLVFGMINGEYWNDSRYTKWENLQRSFADLDRSSNIGENDGQHFMPNNTSALFNMWLTLISDDLADGTEHDHKRLDFTPEFRKLLLAVESGFRLNYGVKYAGPESTAALRSRMHDSILTAFIPNWRTNYVFPMTLEEKARLDFAQLSEPQLFRPGMAEAIERSIERLARALKLRVCPCGAPGDDFGKHYHGDRYFWSLEDFVRREHVTDGFHLLSNEEGGHGVRFNVEMTMAEHAAATNGIRRRLEALEMECRIALEE</sequence>
<protein>
    <recommendedName>
        <fullName evidence="2">RING-type domain-containing protein</fullName>
    </recommendedName>
</protein>
<dbReference type="AlphaFoldDB" id="A0A1Y6L5T4"/>
<evidence type="ECO:0000313" key="3">
    <source>
        <dbReference type="EMBL" id="SMY18698.1"/>
    </source>
</evidence>
<gene>
    <name evidence="3" type="ORF">ZT1A5_G133</name>
</gene>
<dbReference type="Proteomes" id="UP000215453">
    <property type="component" value="Chromosome 1"/>
</dbReference>
<dbReference type="PROSITE" id="PS50089">
    <property type="entry name" value="ZF_RING_2"/>
    <property type="match status" value="1"/>
</dbReference>
<proteinExistence type="predicted"/>
<dbReference type="Gene3D" id="3.30.40.10">
    <property type="entry name" value="Zinc/RING finger domain, C3HC4 (zinc finger)"/>
    <property type="match status" value="1"/>
</dbReference>
<dbReference type="GO" id="GO:0008270">
    <property type="term" value="F:zinc ion binding"/>
    <property type="evidence" value="ECO:0007669"/>
    <property type="project" value="UniProtKB-KW"/>
</dbReference>
<organism evidence="3 4">
    <name type="scientific">Zymoseptoria tritici ST99CH_1A5</name>
    <dbReference type="NCBI Taxonomy" id="1276529"/>
    <lineage>
        <taxon>Eukaryota</taxon>
        <taxon>Fungi</taxon>
        <taxon>Dikarya</taxon>
        <taxon>Ascomycota</taxon>
        <taxon>Pezizomycotina</taxon>
        <taxon>Dothideomycetes</taxon>
        <taxon>Dothideomycetidae</taxon>
        <taxon>Mycosphaerellales</taxon>
        <taxon>Mycosphaerellaceae</taxon>
        <taxon>Zymoseptoria</taxon>
    </lineage>
</organism>
<dbReference type="EMBL" id="LT882676">
    <property type="protein sequence ID" value="SMY18698.1"/>
    <property type="molecule type" value="Genomic_DNA"/>
</dbReference>
<dbReference type="InterPro" id="IPR001841">
    <property type="entry name" value="Znf_RING"/>
</dbReference>
<evidence type="ECO:0000256" key="1">
    <source>
        <dbReference type="PROSITE-ProRule" id="PRU00175"/>
    </source>
</evidence>
<dbReference type="SUPFAM" id="SSF57850">
    <property type="entry name" value="RING/U-box"/>
    <property type="match status" value="1"/>
</dbReference>
<reference evidence="3 4" key="1">
    <citation type="submission" date="2016-10" db="EMBL/GenBank/DDBJ databases">
        <authorList>
            <person name="Varghese N."/>
        </authorList>
    </citation>
    <scope>NUCLEOTIDE SEQUENCE [LARGE SCALE GENOMIC DNA]</scope>
</reference>
<accession>A0A1Y6L5T4</accession>